<evidence type="ECO:0000313" key="2">
    <source>
        <dbReference type="EMBL" id="CAI4003613.1"/>
    </source>
</evidence>
<dbReference type="EMBL" id="CAMXCT030003303">
    <property type="protein sequence ID" value="CAL4790925.1"/>
    <property type="molecule type" value="Genomic_DNA"/>
</dbReference>
<proteinExistence type="predicted"/>
<feature type="region of interest" description="Disordered" evidence="1">
    <location>
        <begin position="528"/>
        <end position="566"/>
    </location>
</feature>
<dbReference type="AlphaFoldDB" id="A0A9P1D6W5"/>
<feature type="compositionally biased region" description="Basic and acidic residues" evidence="1">
    <location>
        <begin position="207"/>
        <end position="228"/>
    </location>
</feature>
<feature type="region of interest" description="Disordered" evidence="1">
    <location>
        <begin position="205"/>
        <end position="230"/>
    </location>
</feature>
<evidence type="ECO:0000313" key="3">
    <source>
        <dbReference type="EMBL" id="CAL4790925.1"/>
    </source>
</evidence>
<feature type="compositionally biased region" description="Basic and acidic residues" evidence="1">
    <location>
        <begin position="528"/>
        <end position="554"/>
    </location>
</feature>
<reference evidence="3 4" key="2">
    <citation type="submission" date="2024-05" db="EMBL/GenBank/DDBJ databases">
        <authorList>
            <person name="Chen Y."/>
            <person name="Shah S."/>
            <person name="Dougan E. K."/>
            <person name="Thang M."/>
            <person name="Chan C."/>
        </authorList>
    </citation>
    <scope>NUCLEOTIDE SEQUENCE [LARGE SCALE GENOMIC DNA]</scope>
</reference>
<evidence type="ECO:0000313" key="4">
    <source>
        <dbReference type="Proteomes" id="UP001152797"/>
    </source>
</evidence>
<organism evidence="2">
    <name type="scientific">Cladocopium goreaui</name>
    <dbReference type="NCBI Taxonomy" id="2562237"/>
    <lineage>
        <taxon>Eukaryota</taxon>
        <taxon>Sar</taxon>
        <taxon>Alveolata</taxon>
        <taxon>Dinophyceae</taxon>
        <taxon>Suessiales</taxon>
        <taxon>Symbiodiniaceae</taxon>
        <taxon>Cladocopium</taxon>
    </lineage>
</organism>
<feature type="region of interest" description="Disordered" evidence="1">
    <location>
        <begin position="44"/>
        <end position="63"/>
    </location>
</feature>
<gene>
    <name evidence="2" type="ORF">C1SCF055_LOCUS29467</name>
</gene>
<comment type="caution">
    <text evidence="2">The sequence shown here is derived from an EMBL/GenBank/DDBJ whole genome shotgun (WGS) entry which is preliminary data.</text>
</comment>
<sequence>MEMFSNSGDAGDDLGVVAPKQAAGQMLPPPVPFKKPKLALADGSVGQVEGEAKEPNSGGAEAAPNARTGCQLCSVCNRVLTQTEVLKCKADHDRTCYRALLQQAKETGRLQQVESLRKTDPDQFNLLVLEFRSKCPAYTDALLIRYVLRAQARPRYDFAAFFKQVEKGKRVQTGGLQEMMIFSDYCKHYMGLSWPLTLTKEQAASRWKREAADPAHPRDEVRAPDEHGMPNGEKVIRLAVKIRDYIDDHKYQDDKSILMVGNRRDKPTHSAVEELKDSFEQDNILESDDPLQQLPALPSSSSLAKITGCGQGQGSRQLEDGRAVAKPAAKKAPKVRNIKVLLEKAKLATLLKADELKKQASAVKEMIQVCINMLKEDNHWPSGKEGLEEIARDEAMFSAGHDVLSSSTELTLLLRLCMVHRLFECEEADVELMERLIDSDPYLSSMDDLAKAKHDPDTEVPPPSLNRAELLLPVQLVLQQREDWAEFKTEVALKAGKDAFDGQVRVLNKIQQSLASVKKDFESEKRELEKARQANEKKKEKQEAAERKKMESAAKKKQQRQPEKAAGVAAALQVVSELELMPLTSLMIR</sequence>
<dbReference type="EMBL" id="CAMXCT020003303">
    <property type="protein sequence ID" value="CAL1156988.1"/>
    <property type="molecule type" value="Genomic_DNA"/>
</dbReference>
<protein>
    <submittedName>
        <fullName evidence="2">Uncharacterized protein</fullName>
    </submittedName>
</protein>
<reference evidence="2" key="1">
    <citation type="submission" date="2022-10" db="EMBL/GenBank/DDBJ databases">
        <authorList>
            <person name="Chen Y."/>
            <person name="Dougan E. K."/>
            <person name="Chan C."/>
            <person name="Rhodes N."/>
            <person name="Thang M."/>
        </authorList>
    </citation>
    <scope>NUCLEOTIDE SEQUENCE</scope>
</reference>
<name>A0A9P1D6W5_9DINO</name>
<dbReference type="OrthoDB" id="10673499at2759"/>
<evidence type="ECO:0000256" key="1">
    <source>
        <dbReference type="SAM" id="MobiDB-lite"/>
    </source>
</evidence>
<keyword evidence="4" id="KW-1185">Reference proteome</keyword>
<dbReference type="Proteomes" id="UP001152797">
    <property type="component" value="Unassembled WGS sequence"/>
</dbReference>
<accession>A0A9P1D6W5</accession>
<dbReference type="EMBL" id="CAMXCT010003303">
    <property type="protein sequence ID" value="CAI4003613.1"/>
    <property type="molecule type" value="Genomic_DNA"/>
</dbReference>